<keyword evidence="3" id="KW-1185">Reference proteome</keyword>
<accession>A0A392SXT5</accession>
<comment type="caution">
    <text evidence="2">The sequence shown here is derived from an EMBL/GenBank/DDBJ whole genome shotgun (WGS) entry which is preliminary data.</text>
</comment>
<dbReference type="AlphaFoldDB" id="A0A392SXT5"/>
<protein>
    <submittedName>
        <fullName evidence="2">Uncharacterized protein</fullName>
    </submittedName>
</protein>
<organism evidence="2 3">
    <name type="scientific">Trifolium medium</name>
    <dbReference type="NCBI Taxonomy" id="97028"/>
    <lineage>
        <taxon>Eukaryota</taxon>
        <taxon>Viridiplantae</taxon>
        <taxon>Streptophyta</taxon>
        <taxon>Embryophyta</taxon>
        <taxon>Tracheophyta</taxon>
        <taxon>Spermatophyta</taxon>
        <taxon>Magnoliopsida</taxon>
        <taxon>eudicotyledons</taxon>
        <taxon>Gunneridae</taxon>
        <taxon>Pentapetalae</taxon>
        <taxon>rosids</taxon>
        <taxon>fabids</taxon>
        <taxon>Fabales</taxon>
        <taxon>Fabaceae</taxon>
        <taxon>Papilionoideae</taxon>
        <taxon>50 kb inversion clade</taxon>
        <taxon>NPAAA clade</taxon>
        <taxon>Hologalegina</taxon>
        <taxon>IRL clade</taxon>
        <taxon>Trifolieae</taxon>
        <taxon>Trifolium</taxon>
    </lineage>
</organism>
<sequence>TRALRPIGPTGYPSGATRSSNGNHHGSAGQCDKSPRRFHSRAEPEDYGSESKVGGCRGIQGDEVLVKHASTKISVFPKKPQCDKVQITSTQKEK</sequence>
<dbReference type="Proteomes" id="UP000265520">
    <property type="component" value="Unassembled WGS sequence"/>
</dbReference>
<evidence type="ECO:0000313" key="3">
    <source>
        <dbReference type="Proteomes" id="UP000265520"/>
    </source>
</evidence>
<name>A0A392SXT5_9FABA</name>
<feature type="non-terminal residue" evidence="2">
    <location>
        <position position="1"/>
    </location>
</feature>
<feature type="region of interest" description="Disordered" evidence="1">
    <location>
        <begin position="1"/>
        <end position="57"/>
    </location>
</feature>
<evidence type="ECO:0000313" key="2">
    <source>
        <dbReference type="EMBL" id="MCI52865.1"/>
    </source>
</evidence>
<dbReference type="EMBL" id="LXQA010454087">
    <property type="protein sequence ID" value="MCI52865.1"/>
    <property type="molecule type" value="Genomic_DNA"/>
</dbReference>
<reference evidence="2 3" key="1">
    <citation type="journal article" date="2018" name="Front. Plant Sci.">
        <title>Red Clover (Trifolium pratense) and Zigzag Clover (T. medium) - A Picture of Genomic Similarities and Differences.</title>
        <authorList>
            <person name="Dluhosova J."/>
            <person name="Istvanek J."/>
            <person name="Nedelnik J."/>
            <person name="Repkova J."/>
        </authorList>
    </citation>
    <scope>NUCLEOTIDE SEQUENCE [LARGE SCALE GENOMIC DNA]</scope>
    <source>
        <strain evidence="3">cv. 10/8</strain>
        <tissue evidence="2">Leaf</tissue>
    </source>
</reference>
<proteinExistence type="predicted"/>
<evidence type="ECO:0000256" key="1">
    <source>
        <dbReference type="SAM" id="MobiDB-lite"/>
    </source>
</evidence>